<comment type="caution">
    <text evidence="1">The sequence shown here is derived from an EMBL/GenBank/DDBJ whole genome shotgun (WGS) entry which is preliminary data.</text>
</comment>
<proteinExistence type="predicted"/>
<dbReference type="AlphaFoldDB" id="A0A7W8DJ98"/>
<dbReference type="Gene3D" id="1.20.1600.10">
    <property type="entry name" value="Outer membrane efflux proteins (OEP)"/>
    <property type="match status" value="1"/>
</dbReference>
<sequence>MLLALGLSACSTGFYKKWADKETYGILRKKASKVPNSGQDFLDITPPPPVSMEELRKNMKKEEFLGDRAFVEEGARVINLAKALDLAVHRNRNYLTQKEAVYQAALGLTLTRQQYSPILAGSGSGTKSSNVTLSGVNNLVRTSTQTTTGNLGVSALTRTGAQIATNLTTNFVKFLTGGGNSNGLSQLGVSLTQPILAGTGYLSASETLTQAERNVIYSIRTFAQFRKSFVVSITQQYYSAIQSRETARNAYLAFKAFDFVVARETAMQAENAANSTKSSVFRLVQSRIVFNRNWLNAIQSYEAALDNLKINLGLPVTERIVLDYKDKEDLKIIEVPGTVEDAIAVGLSNRLDVWNLRDQVEDASRKVLVAKQQVLPTVNALVNYSVLDNPGRKQFGLEPENRNYSMGFNADLNLNQKPERNVMRSAIITEQQARRALDLSEETVRSAIRADWRNLQLARKQYELARTGMELSTSRLEVEEAFNAEGLGTAINLVDAQRDMNDTRNLMVSTSINYTLVRLQLYLDMGVLFIDKDGGWISVLNKEKPQGE</sequence>
<dbReference type="PANTHER" id="PTHR30203">
    <property type="entry name" value="OUTER MEMBRANE CATION EFFLUX PROTEIN"/>
    <property type="match status" value="1"/>
</dbReference>
<dbReference type="InterPro" id="IPR010131">
    <property type="entry name" value="MdtP/NodT-like"/>
</dbReference>
<evidence type="ECO:0000313" key="1">
    <source>
        <dbReference type="EMBL" id="MBB5031909.1"/>
    </source>
</evidence>
<accession>A0A7W8DJ98</accession>
<dbReference type="EMBL" id="JACHIG010000002">
    <property type="protein sequence ID" value="MBB5031909.1"/>
    <property type="molecule type" value="Genomic_DNA"/>
</dbReference>
<evidence type="ECO:0000313" key="2">
    <source>
        <dbReference type="Proteomes" id="UP000590740"/>
    </source>
</evidence>
<dbReference type="GO" id="GO:0015562">
    <property type="term" value="F:efflux transmembrane transporter activity"/>
    <property type="evidence" value="ECO:0007669"/>
    <property type="project" value="InterPro"/>
</dbReference>
<keyword evidence="2" id="KW-1185">Reference proteome</keyword>
<name>A0A7W8DJ98_9BACT</name>
<gene>
    <name evidence="1" type="ORF">HNQ65_001477</name>
</gene>
<organism evidence="1 2">
    <name type="scientific">Prosthecobacter vanneervenii</name>
    <dbReference type="NCBI Taxonomy" id="48466"/>
    <lineage>
        <taxon>Bacteria</taxon>
        <taxon>Pseudomonadati</taxon>
        <taxon>Verrucomicrobiota</taxon>
        <taxon>Verrucomicrobiia</taxon>
        <taxon>Verrucomicrobiales</taxon>
        <taxon>Verrucomicrobiaceae</taxon>
        <taxon>Prosthecobacter</taxon>
    </lineage>
</organism>
<dbReference type="SUPFAM" id="SSF56954">
    <property type="entry name" value="Outer membrane efflux proteins (OEP)"/>
    <property type="match status" value="1"/>
</dbReference>
<dbReference type="RefSeq" id="WP_184338836.1">
    <property type="nucleotide sequence ID" value="NZ_JACHIG010000002.1"/>
</dbReference>
<dbReference type="PANTHER" id="PTHR30203:SF33">
    <property type="entry name" value="BLR4455 PROTEIN"/>
    <property type="match status" value="1"/>
</dbReference>
<reference evidence="1 2" key="1">
    <citation type="submission" date="2020-08" db="EMBL/GenBank/DDBJ databases">
        <title>Genomic Encyclopedia of Type Strains, Phase IV (KMG-IV): sequencing the most valuable type-strain genomes for metagenomic binning, comparative biology and taxonomic classification.</title>
        <authorList>
            <person name="Goeker M."/>
        </authorList>
    </citation>
    <scope>NUCLEOTIDE SEQUENCE [LARGE SCALE GENOMIC DNA]</scope>
    <source>
        <strain evidence="1 2">DSM 12252</strain>
    </source>
</reference>
<dbReference type="Proteomes" id="UP000590740">
    <property type="component" value="Unassembled WGS sequence"/>
</dbReference>
<protein>
    <submittedName>
        <fullName evidence="1">Outer membrane protein TolC</fullName>
    </submittedName>
</protein>